<name>A0AAW1DI16_9HEMI</name>
<dbReference type="EMBL" id="JAPXFL010000002">
    <property type="protein sequence ID" value="KAK9510172.1"/>
    <property type="molecule type" value="Genomic_DNA"/>
</dbReference>
<dbReference type="AlphaFoldDB" id="A0AAW1DI16"/>
<protein>
    <submittedName>
        <fullName evidence="2">Uncharacterized protein</fullName>
    </submittedName>
</protein>
<evidence type="ECO:0000313" key="3">
    <source>
        <dbReference type="Proteomes" id="UP001461498"/>
    </source>
</evidence>
<feature type="region of interest" description="Disordered" evidence="1">
    <location>
        <begin position="56"/>
        <end position="87"/>
    </location>
</feature>
<keyword evidence="3" id="KW-1185">Reference proteome</keyword>
<reference evidence="2 3" key="1">
    <citation type="submission" date="2022-12" db="EMBL/GenBank/DDBJ databases">
        <title>Chromosome-level genome assembly of true bugs.</title>
        <authorList>
            <person name="Ma L."/>
            <person name="Li H."/>
        </authorList>
    </citation>
    <scope>NUCLEOTIDE SEQUENCE [LARGE SCALE GENOMIC DNA]</scope>
    <source>
        <strain evidence="2">Lab_2022b</strain>
    </source>
</reference>
<evidence type="ECO:0000313" key="2">
    <source>
        <dbReference type="EMBL" id="KAK9510172.1"/>
    </source>
</evidence>
<proteinExistence type="predicted"/>
<organism evidence="2 3">
    <name type="scientific">Rhynocoris fuscipes</name>
    <dbReference type="NCBI Taxonomy" id="488301"/>
    <lineage>
        <taxon>Eukaryota</taxon>
        <taxon>Metazoa</taxon>
        <taxon>Ecdysozoa</taxon>
        <taxon>Arthropoda</taxon>
        <taxon>Hexapoda</taxon>
        <taxon>Insecta</taxon>
        <taxon>Pterygota</taxon>
        <taxon>Neoptera</taxon>
        <taxon>Paraneoptera</taxon>
        <taxon>Hemiptera</taxon>
        <taxon>Heteroptera</taxon>
        <taxon>Panheteroptera</taxon>
        <taxon>Cimicomorpha</taxon>
        <taxon>Reduviidae</taxon>
        <taxon>Harpactorinae</taxon>
        <taxon>Harpactorini</taxon>
        <taxon>Rhynocoris</taxon>
    </lineage>
</organism>
<comment type="caution">
    <text evidence="2">The sequence shown here is derived from an EMBL/GenBank/DDBJ whole genome shotgun (WGS) entry which is preliminary data.</text>
</comment>
<dbReference type="Proteomes" id="UP001461498">
    <property type="component" value="Unassembled WGS sequence"/>
</dbReference>
<evidence type="ECO:0000256" key="1">
    <source>
        <dbReference type="SAM" id="MobiDB-lite"/>
    </source>
</evidence>
<sequence>MSNGGTLIYSTTRTSQYFVHFYYMFKGRIEEVRNRSDNKDILVYNIMAVASLLEDRSSSSPKCSCNEKIPESSNCSLKEPQRSALIK</sequence>
<gene>
    <name evidence="2" type="ORF">O3M35_005013</name>
</gene>
<accession>A0AAW1DI16</accession>